<evidence type="ECO:0000259" key="4">
    <source>
        <dbReference type="Pfam" id="PF08241"/>
    </source>
</evidence>
<dbReference type="PANTHER" id="PTHR44942">
    <property type="entry name" value="METHYLTRANSF_11 DOMAIN-CONTAINING PROTEIN"/>
    <property type="match status" value="1"/>
</dbReference>
<dbReference type="SUPFAM" id="SSF53335">
    <property type="entry name" value="S-adenosyl-L-methionine-dependent methyltransferases"/>
    <property type="match status" value="1"/>
</dbReference>
<comment type="similarity">
    <text evidence="1">Belongs to the methyltransferase superfamily.</text>
</comment>
<evidence type="ECO:0000256" key="3">
    <source>
        <dbReference type="ARBA" id="ARBA00022679"/>
    </source>
</evidence>
<name>A0A1H4ALV4_9BACT</name>
<evidence type="ECO:0000256" key="2">
    <source>
        <dbReference type="ARBA" id="ARBA00022603"/>
    </source>
</evidence>
<dbReference type="EMBL" id="FNRL01000006">
    <property type="protein sequence ID" value="SEA36771.1"/>
    <property type="molecule type" value="Genomic_DNA"/>
</dbReference>
<dbReference type="InterPro" id="IPR051052">
    <property type="entry name" value="Diverse_substrate_MTase"/>
</dbReference>
<dbReference type="PANTHER" id="PTHR44942:SF4">
    <property type="entry name" value="METHYLTRANSFERASE TYPE 11 DOMAIN-CONTAINING PROTEIN"/>
    <property type="match status" value="1"/>
</dbReference>
<feature type="domain" description="Methyltransferase type 11" evidence="4">
    <location>
        <begin position="51"/>
        <end position="142"/>
    </location>
</feature>
<organism evidence="5 6">
    <name type="scientific">Chitinophaga terrae</name>
    <name type="common">ex Kim and Jung 2007</name>
    <dbReference type="NCBI Taxonomy" id="408074"/>
    <lineage>
        <taxon>Bacteria</taxon>
        <taxon>Pseudomonadati</taxon>
        <taxon>Bacteroidota</taxon>
        <taxon>Chitinophagia</taxon>
        <taxon>Chitinophagales</taxon>
        <taxon>Chitinophagaceae</taxon>
        <taxon>Chitinophaga</taxon>
    </lineage>
</organism>
<dbReference type="STRING" id="408074.SAMN05660909_01643"/>
<dbReference type="Pfam" id="PF08241">
    <property type="entry name" value="Methyltransf_11"/>
    <property type="match status" value="1"/>
</dbReference>
<dbReference type="CDD" id="cd02440">
    <property type="entry name" value="AdoMet_MTases"/>
    <property type="match status" value="1"/>
</dbReference>
<gene>
    <name evidence="5" type="ORF">SAMN05660909_01643</name>
</gene>
<reference evidence="6" key="1">
    <citation type="submission" date="2016-10" db="EMBL/GenBank/DDBJ databases">
        <authorList>
            <person name="Varghese N."/>
            <person name="Submissions S."/>
        </authorList>
    </citation>
    <scope>NUCLEOTIDE SEQUENCE [LARGE SCALE GENOMIC DNA]</scope>
    <source>
        <strain evidence="6">DSM 23920</strain>
    </source>
</reference>
<keyword evidence="2 5" id="KW-0489">Methyltransferase</keyword>
<keyword evidence="6" id="KW-1185">Reference proteome</keyword>
<dbReference type="GO" id="GO:0032259">
    <property type="term" value="P:methylation"/>
    <property type="evidence" value="ECO:0007669"/>
    <property type="project" value="UniProtKB-KW"/>
</dbReference>
<dbReference type="InterPro" id="IPR029063">
    <property type="entry name" value="SAM-dependent_MTases_sf"/>
</dbReference>
<sequence>MNSRTFINMKNTERFTSRVENYVKYRPHYPVAVIPFLQEEIRLKKDSIIADIGAGTGISSQPFLDNGNKVYAVEPNKAMREMAVKLLGRFPNFEAVDGSAEDTKLPDASVDLIVVGTAFHWFDQPAATAEFRRIGKEDAWVVLMWNVRKSKLPFEKAYEDILHKYAINYKDMDHRNVGLEQLVDFFIPGTLVEKRFLNTQAFDFTALKGRMLSSSYVPEEGHPSYEPMIKALEDIFNKYQQNGMVTFHYDTALYLGRV</sequence>
<dbReference type="InterPro" id="IPR013216">
    <property type="entry name" value="Methyltransf_11"/>
</dbReference>
<protein>
    <submittedName>
        <fullName evidence="5">Methyltransferase domain-containing protein</fullName>
    </submittedName>
</protein>
<evidence type="ECO:0000313" key="6">
    <source>
        <dbReference type="Proteomes" id="UP000199656"/>
    </source>
</evidence>
<dbReference type="Gene3D" id="3.40.50.150">
    <property type="entry name" value="Vaccinia Virus protein VP39"/>
    <property type="match status" value="1"/>
</dbReference>
<accession>A0A1H4ALV4</accession>
<evidence type="ECO:0000256" key="1">
    <source>
        <dbReference type="ARBA" id="ARBA00008361"/>
    </source>
</evidence>
<dbReference type="Proteomes" id="UP000199656">
    <property type="component" value="Unassembled WGS sequence"/>
</dbReference>
<evidence type="ECO:0000313" key="5">
    <source>
        <dbReference type="EMBL" id="SEA36771.1"/>
    </source>
</evidence>
<keyword evidence="3 5" id="KW-0808">Transferase</keyword>
<proteinExistence type="inferred from homology"/>
<dbReference type="GO" id="GO:0008757">
    <property type="term" value="F:S-adenosylmethionine-dependent methyltransferase activity"/>
    <property type="evidence" value="ECO:0007669"/>
    <property type="project" value="InterPro"/>
</dbReference>
<dbReference type="AlphaFoldDB" id="A0A1H4ALV4"/>